<dbReference type="HOGENOM" id="CLU_1190449_0_0_1"/>
<feature type="compositionally biased region" description="Low complexity" evidence="1">
    <location>
        <begin position="33"/>
        <end position="46"/>
    </location>
</feature>
<evidence type="ECO:0000313" key="4">
    <source>
        <dbReference type="Proteomes" id="UP000008370"/>
    </source>
</evidence>
<dbReference type="SUPFAM" id="SSF54695">
    <property type="entry name" value="POZ domain"/>
    <property type="match status" value="1"/>
</dbReference>
<dbReference type="EMBL" id="JH930469">
    <property type="protein sequence ID" value="EKM59102.1"/>
    <property type="molecule type" value="Genomic_DNA"/>
</dbReference>
<proteinExistence type="predicted"/>
<dbReference type="OrthoDB" id="3248190at2759"/>
<accession>K5X895</accession>
<feature type="non-terminal residue" evidence="3">
    <location>
        <position position="205"/>
    </location>
</feature>
<evidence type="ECO:0000313" key="3">
    <source>
        <dbReference type="EMBL" id="EKM59102.1"/>
    </source>
</evidence>
<dbReference type="InterPro" id="IPR000210">
    <property type="entry name" value="BTB/POZ_dom"/>
</dbReference>
<sequence>MPSEASSEVSELSISDTESFADIHEMSPPTSPTPASAAPESVTAETGASAPSVVQTIPAECKHPKYYFDDGLAVFLVGGFRYCLHQYLFTRDSPYFASIFAHRSSSEALDLADKKSSDFDAFLSILYSTSYRSPSITSVDDWSAVLRLATEWSFNGIRGLAIKRLGPIASSIEKIVLGYSLSIPEWLPAAYVSLCRRPHPLTAAE</sequence>
<evidence type="ECO:0000256" key="1">
    <source>
        <dbReference type="SAM" id="MobiDB-lite"/>
    </source>
</evidence>
<name>K5X895_PHACS</name>
<feature type="domain" description="BTB" evidence="2">
    <location>
        <begin position="71"/>
        <end position="135"/>
    </location>
</feature>
<dbReference type="GeneID" id="18907682"/>
<dbReference type="Gene3D" id="3.30.710.10">
    <property type="entry name" value="Potassium Channel Kv1.1, Chain A"/>
    <property type="match status" value="1"/>
</dbReference>
<organism evidence="3 4">
    <name type="scientific">Phanerochaete carnosa (strain HHB-10118-sp)</name>
    <name type="common">White-rot fungus</name>
    <name type="synonym">Peniophora carnosa</name>
    <dbReference type="NCBI Taxonomy" id="650164"/>
    <lineage>
        <taxon>Eukaryota</taxon>
        <taxon>Fungi</taxon>
        <taxon>Dikarya</taxon>
        <taxon>Basidiomycota</taxon>
        <taxon>Agaricomycotina</taxon>
        <taxon>Agaricomycetes</taxon>
        <taxon>Polyporales</taxon>
        <taxon>Phanerochaetaceae</taxon>
        <taxon>Phanerochaete</taxon>
    </lineage>
</organism>
<gene>
    <name evidence="3" type="ORF">PHACADRAFT_113348</name>
</gene>
<evidence type="ECO:0000259" key="2">
    <source>
        <dbReference type="PROSITE" id="PS50097"/>
    </source>
</evidence>
<dbReference type="RefSeq" id="XP_007391675.1">
    <property type="nucleotide sequence ID" value="XM_007391613.1"/>
</dbReference>
<dbReference type="Pfam" id="PF00651">
    <property type="entry name" value="BTB"/>
    <property type="match status" value="1"/>
</dbReference>
<dbReference type="InParanoid" id="K5X895"/>
<reference evidence="3 4" key="1">
    <citation type="journal article" date="2012" name="BMC Genomics">
        <title>Comparative genomics of the white-rot fungi, Phanerochaete carnosa and P. chrysosporium, to elucidate the genetic basis of the distinct wood types they colonize.</title>
        <authorList>
            <person name="Suzuki H."/>
            <person name="MacDonald J."/>
            <person name="Syed K."/>
            <person name="Salamov A."/>
            <person name="Hori C."/>
            <person name="Aerts A."/>
            <person name="Henrissat B."/>
            <person name="Wiebenga A."/>
            <person name="vanKuyk P.A."/>
            <person name="Barry K."/>
            <person name="Lindquist E."/>
            <person name="LaButti K."/>
            <person name="Lapidus A."/>
            <person name="Lucas S."/>
            <person name="Coutinho P."/>
            <person name="Gong Y."/>
            <person name="Samejima M."/>
            <person name="Mahadevan R."/>
            <person name="Abou-Zaid M."/>
            <person name="de Vries R.P."/>
            <person name="Igarashi K."/>
            <person name="Yadav J.S."/>
            <person name="Grigoriev I.V."/>
            <person name="Master E.R."/>
        </authorList>
    </citation>
    <scope>NUCLEOTIDE SEQUENCE [LARGE SCALE GENOMIC DNA]</scope>
    <source>
        <strain evidence="3 4">HHB-10118-sp</strain>
    </source>
</reference>
<dbReference type="PROSITE" id="PS50097">
    <property type="entry name" value="BTB"/>
    <property type="match status" value="1"/>
</dbReference>
<protein>
    <recommendedName>
        <fullName evidence="2">BTB domain-containing protein</fullName>
    </recommendedName>
</protein>
<keyword evidence="4" id="KW-1185">Reference proteome</keyword>
<feature type="region of interest" description="Disordered" evidence="1">
    <location>
        <begin position="20"/>
        <end position="49"/>
    </location>
</feature>
<dbReference type="InterPro" id="IPR011333">
    <property type="entry name" value="SKP1/BTB/POZ_sf"/>
</dbReference>
<dbReference type="KEGG" id="pco:PHACADRAFT_113348"/>
<dbReference type="Proteomes" id="UP000008370">
    <property type="component" value="Unassembled WGS sequence"/>
</dbReference>
<dbReference type="AlphaFoldDB" id="K5X895"/>